<reference evidence="2" key="3">
    <citation type="submission" date="2018-08" db="UniProtKB">
        <authorList>
            <consortium name="EnsemblPlants"/>
        </authorList>
    </citation>
    <scope>IDENTIFICATION</scope>
    <source>
        <strain evidence="2">cv. Bd21</strain>
    </source>
</reference>
<dbReference type="AlphaFoldDB" id="A0A2K2DU50"/>
<name>A0A2K2DU50_BRADI</name>
<protein>
    <submittedName>
        <fullName evidence="1 2">Uncharacterized protein</fullName>
    </submittedName>
</protein>
<proteinExistence type="predicted"/>
<accession>A0A2K2DU50</accession>
<sequence length="70" mass="8192">MTYHCQSSCKREWAIKVVEHLVNDDAKLDHITALLEQVEREGMDTSREREKMIHTTPLPFAHLRVVDSFV</sequence>
<evidence type="ECO:0000313" key="3">
    <source>
        <dbReference type="Proteomes" id="UP000008810"/>
    </source>
</evidence>
<dbReference type="Gramene" id="PNT77811">
    <property type="protein sequence ID" value="PNT77811"/>
    <property type="gene ID" value="BRADI_1g69174v3"/>
</dbReference>
<gene>
    <name evidence="1" type="ORF">BRADI_1g69174v3</name>
</gene>
<evidence type="ECO:0000313" key="2">
    <source>
        <dbReference type="EnsemblPlants" id="PNT77811"/>
    </source>
</evidence>
<reference evidence="1 2" key="1">
    <citation type="journal article" date="2010" name="Nature">
        <title>Genome sequencing and analysis of the model grass Brachypodium distachyon.</title>
        <authorList>
            <consortium name="International Brachypodium Initiative"/>
        </authorList>
    </citation>
    <scope>NUCLEOTIDE SEQUENCE [LARGE SCALE GENOMIC DNA]</scope>
    <source>
        <strain evidence="1 2">Bd21</strain>
    </source>
</reference>
<organism evidence="1">
    <name type="scientific">Brachypodium distachyon</name>
    <name type="common">Purple false brome</name>
    <name type="synonym">Trachynia distachya</name>
    <dbReference type="NCBI Taxonomy" id="15368"/>
    <lineage>
        <taxon>Eukaryota</taxon>
        <taxon>Viridiplantae</taxon>
        <taxon>Streptophyta</taxon>
        <taxon>Embryophyta</taxon>
        <taxon>Tracheophyta</taxon>
        <taxon>Spermatophyta</taxon>
        <taxon>Magnoliopsida</taxon>
        <taxon>Liliopsida</taxon>
        <taxon>Poales</taxon>
        <taxon>Poaceae</taxon>
        <taxon>BOP clade</taxon>
        <taxon>Pooideae</taxon>
        <taxon>Stipodae</taxon>
        <taxon>Brachypodieae</taxon>
        <taxon>Brachypodium</taxon>
    </lineage>
</organism>
<keyword evidence="3" id="KW-1185">Reference proteome</keyword>
<dbReference type="EnsemblPlants" id="PNT77811">
    <property type="protein sequence ID" value="PNT77811"/>
    <property type="gene ID" value="BRADI_1g69174v3"/>
</dbReference>
<dbReference type="Proteomes" id="UP000008810">
    <property type="component" value="Chromosome 1"/>
</dbReference>
<reference evidence="1" key="2">
    <citation type="submission" date="2017-06" db="EMBL/GenBank/DDBJ databases">
        <title>WGS assembly of Brachypodium distachyon.</title>
        <authorList>
            <consortium name="The International Brachypodium Initiative"/>
            <person name="Lucas S."/>
            <person name="Harmon-Smith M."/>
            <person name="Lail K."/>
            <person name="Tice H."/>
            <person name="Grimwood J."/>
            <person name="Bruce D."/>
            <person name="Barry K."/>
            <person name="Shu S."/>
            <person name="Lindquist E."/>
            <person name="Wang M."/>
            <person name="Pitluck S."/>
            <person name="Vogel J.P."/>
            <person name="Garvin D.F."/>
            <person name="Mockler T.C."/>
            <person name="Schmutz J."/>
            <person name="Rokhsar D."/>
            <person name="Bevan M.W."/>
        </authorList>
    </citation>
    <scope>NUCLEOTIDE SEQUENCE</scope>
    <source>
        <strain evidence="1">Bd21</strain>
    </source>
</reference>
<evidence type="ECO:0000313" key="1">
    <source>
        <dbReference type="EMBL" id="PNT77811.1"/>
    </source>
</evidence>
<dbReference type="InParanoid" id="A0A2K2DU50"/>
<dbReference type="EMBL" id="CM000880">
    <property type="protein sequence ID" value="PNT77811.1"/>
    <property type="molecule type" value="Genomic_DNA"/>
</dbReference>